<gene>
    <name evidence="1" type="ORF">IAC85_02780</name>
</gene>
<dbReference type="EMBL" id="DVFU01000056">
    <property type="protein sequence ID" value="HIQ64644.1"/>
    <property type="molecule type" value="Genomic_DNA"/>
</dbReference>
<reference evidence="1" key="2">
    <citation type="journal article" date="2021" name="PeerJ">
        <title>Extensive microbial diversity within the chicken gut microbiome revealed by metagenomics and culture.</title>
        <authorList>
            <person name="Gilroy R."/>
            <person name="Ravi A."/>
            <person name="Getino M."/>
            <person name="Pursley I."/>
            <person name="Horton D.L."/>
            <person name="Alikhan N.F."/>
            <person name="Baker D."/>
            <person name="Gharbi K."/>
            <person name="Hall N."/>
            <person name="Watson M."/>
            <person name="Adriaenssens E.M."/>
            <person name="Foster-Nyarko E."/>
            <person name="Jarju S."/>
            <person name="Secka A."/>
            <person name="Antonio M."/>
            <person name="Oren A."/>
            <person name="Chaudhuri R.R."/>
            <person name="La Ragione R."/>
            <person name="Hildebrand F."/>
            <person name="Pallen M.J."/>
        </authorList>
    </citation>
    <scope>NUCLEOTIDE SEQUENCE</scope>
    <source>
        <strain evidence="1">CHK165-10780</strain>
    </source>
</reference>
<evidence type="ECO:0000313" key="1">
    <source>
        <dbReference type="EMBL" id="HIQ64644.1"/>
    </source>
</evidence>
<accession>A0A9D0YZG3</accession>
<comment type="caution">
    <text evidence="1">The sequence shown here is derived from an EMBL/GenBank/DDBJ whole genome shotgun (WGS) entry which is preliminary data.</text>
</comment>
<organism evidence="1 2">
    <name type="scientific">Candidatus Faecenecus gallistercoris</name>
    <dbReference type="NCBI Taxonomy" id="2840793"/>
    <lineage>
        <taxon>Bacteria</taxon>
        <taxon>Bacillati</taxon>
        <taxon>Bacillota</taxon>
        <taxon>Bacillota incertae sedis</taxon>
        <taxon>Candidatus Faecenecus</taxon>
    </lineage>
</organism>
<sequence length="321" mass="38182">MYIKMKLASELARNQMYQNLLGFNPTNLDYENDKNSIRKLQTFYSLPNYIVPRNKILKSNSQTDTYLALLYMEYQNHKEIIKGYSENQKYYNLNPIMDEYDQILGNVSTIEELRFLITKDLNVWLLILRVSAATLLEKLPCYQTPVEAARWVYNKMNPFAKEDKLLLDLMNPQDDAAKEEIDFNKFFFEPSHTEGDAIKSVQSMLNSYRKFSKSYETLVLRMTEEYVVDAISKLEQNPTDAKFEKNILKRLLMLQTQDEIVSLFSENEELQKRILRNYYQQGVKADKDFLENRARIMDHSKTYQKIKRKMYPKRKENYNAT</sequence>
<protein>
    <submittedName>
        <fullName evidence="1">Uncharacterized protein</fullName>
    </submittedName>
</protein>
<name>A0A9D0YZG3_9FIRM</name>
<proteinExistence type="predicted"/>
<reference evidence="1" key="1">
    <citation type="submission" date="2020-10" db="EMBL/GenBank/DDBJ databases">
        <authorList>
            <person name="Gilroy R."/>
        </authorList>
    </citation>
    <scope>NUCLEOTIDE SEQUENCE</scope>
    <source>
        <strain evidence="1">CHK165-10780</strain>
    </source>
</reference>
<evidence type="ECO:0000313" key="2">
    <source>
        <dbReference type="Proteomes" id="UP000886725"/>
    </source>
</evidence>
<dbReference type="Proteomes" id="UP000886725">
    <property type="component" value="Unassembled WGS sequence"/>
</dbReference>
<dbReference type="AlphaFoldDB" id="A0A9D0YZG3"/>